<proteinExistence type="predicted"/>
<feature type="non-terminal residue" evidence="2">
    <location>
        <position position="1"/>
    </location>
</feature>
<evidence type="ECO:0000313" key="2">
    <source>
        <dbReference type="EMBL" id="CDW30831.1"/>
    </source>
</evidence>
<feature type="chain" id="PRO_5005488231" evidence="1">
    <location>
        <begin position="31"/>
        <end position="74"/>
    </location>
</feature>
<evidence type="ECO:0000256" key="1">
    <source>
        <dbReference type="SAM" id="SignalP"/>
    </source>
</evidence>
<feature type="signal peptide" evidence="1">
    <location>
        <begin position="1"/>
        <end position="30"/>
    </location>
</feature>
<dbReference type="EMBL" id="HACA01013470">
    <property type="protein sequence ID" value="CDW30831.1"/>
    <property type="molecule type" value="Transcribed_RNA"/>
</dbReference>
<keyword evidence="1" id="KW-0732">Signal</keyword>
<organism evidence="2">
    <name type="scientific">Lepeophtheirus salmonis</name>
    <name type="common">Salmon louse</name>
    <name type="synonym">Caligus salmonis</name>
    <dbReference type="NCBI Taxonomy" id="72036"/>
    <lineage>
        <taxon>Eukaryota</taxon>
        <taxon>Metazoa</taxon>
        <taxon>Ecdysozoa</taxon>
        <taxon>Arthropoda</taxon>
        <taxon>Crustacea</taxon>
        <taxon>Multicrustacea</taxon>
        <taxon>Hexanauplia</taxon>
        <taxon>Copepoda</taxon>
        <taxon>Siphonostomatoida</taxon>
        <taxon>Caligidae</taxon>
        <taxon>Lepeophtheirus</taxon>
    </lineage>
</organism>
<accession>A0A0K2TZL7</accession>
<dbReference type="AlphaFoldDB" id="A0A0K2TZL7"/>
<protein>
    <submittedName>
        <fullName evidence="2">Uncharacterized protein</fullName>
    </submittedName>
</protein>
<name>A0A0K2TZL7_LEPSM</name>
<reference evidence="2" key="1">
    <citation type="submission" date="2014-05" db="EMBL/GenBank/DDBJ databases">
        <authorList>
            <person name="Chronopoulou M."/>
        </authorList>
    </citation>
    <scope>NUCLEOTIDE SEQUENCE</scope>
    <source>
        <tissue evidence="2">Whole organism</tissue>
    </source>
</reference>
<sequence>KNTLSYIKSKNYKILLVMILLQTLDMMSTSQSCSDPLNLQAHFSVHGSTPSSSPLIHHKRRAHLPPHNEIFLRC</sequence>